<dbReference type="Pfam" id="PF13193">
    <property type="entry name" value="AMP-binding_C"/>
    <property type="match status" value="1"/>
</dbReference>
<dbReference type="Gene3D" id="3.40.50.12780">
    <property type="entry name" value="N-terminal domain of ligase-like"/>
    <property type="match status" value="1"/>
</dbReference>
<dbReference type="SUPFAM" id="SSF56801">
    <property type="entry name" value="Acetyl-CoA synthetase-like"/>
    <property type="match status" value="1"/>
</dbReference>
<protein>
    <submittedName>
        <fullName evidence="5">AMP-binding protein</fullName>
    </submittedName>
</protein>
<reference evidence="6" key="1">
    <citation type="journal article" date="2019" name="Int. J. Syst. Evol. Microbiol.">
        <title>The Global Catalogue of Microorganisms (GCM) 10K type strain sequencing project: providing services to taxonomists for standard genome sequencing and annotation.</title>
        <authorList>
            <consortium name="The Broad Institute Genomics Platform"/>
            <consortium name="The Broad Institute Genome Sequencing Center for Infectious Disease"/>
            <person name="Wu L."/>
            <person name="Ma J."/>
        </authorList>
    </citation>
    <scope>NUCLEOTIDE SEQUENCE [LARGE SCALE GENOMIC DNA]</scope>
    <source>
        <strain evidence="6">CGMCC 1.16444</strain>
    </source>
</reference>
<dbReference type="RefSeq" id="WP_114958095.1">
    <property type="nucleotide sequence ID" value="NZ_JBHSJF010000006.1"/>
</dbReference>
<feature type="domain" description="AMP-binding enzyme C-terminal" evidence="4">
    <location>
        <begin position="402"/>
        <end position="477"/>
    </location>
</feature>
<name>A0ABV9Z416_9HYPH</name>
<evidence type="ECO:0000259" key="3">
    <source>
        <dbReference type="Pfam" id="PF00501"/>
    </source>
</evidence>
<dbReference type="InterPro" id="IPR045851">
    <property type="entry name" value="AMP-bd_C_sf"/>
</dbReference>
<accession>A0ABV9Z416</accession>
<evidence type="ECO:0000259" key="4">
    <source>
        <dbReference type="Pfam" id="PF13193"/>
    </source>
</evidence>
<sequence>MSVTAPLAGHAGRAPGRTALIFENDRLTWSELDRTMARLASWIAAQTPDGVGVALHLPSGPALALLFLAVAHAGREAQILDASWPDGLRDAALEELAPALIVSTVEGLKSIKRAVVLPDAFGTMSELADTVGAPAEATALPMPAASAPFYVGFTSGSTGVPKGFRRGHSSWTASFKGADAEFGIGPKDVVLAAGTLTHSLFLYAVASGLHAGATVVLTRGFWPGAVRLIPAHGVSVIYAVPTQLDVMTDAAELAGLAPFGSVRWVLSSGAKFPESRLPKIRRSFPGARFAEFYGASELSFVALARDDEPVPSGSVGRAFPGVSISIRDRRGRRLPEGREGLVYVESPLVFLGYATGTGDLHRAGEEVSVGDRGYLDESGFLHLVGRDDRMTIVSGRNIHPEEIEGALERHPAVAAAGVISVPDERRGVRLIGLIHAEPGPKPSRAELTEHLLMKLPSNRVPKVFALVREWPRTRSGKTDIATLETLWRDGSCEVLT</sequence>
<dbReference type="Gene3D" id="3.30.300.30">
    <property type="match status" value="1"/>
</dbReference>
<proteinExistence type="inferred from homology"/>
<dbReference type="PANTHER" id="PTHR43201">
    <property type="entry name" value="ACYL-COA SYNTHETASE"/>
    <property type="match status" value="1"/>
</dbReference>
<dbReference type="PROSITE" id="PS00455">
    <property type="entry name" value="AMP_BINDING"/>
    <property type="match status" value="1"/>
</dbReference>
<keyword evidence="2" id="KW-0436">Ligase</keyword>
<dbReference type="InterPro" id="IPR020845">
    <property type="entry name" value="AMP-binding_CS"/>
</dbReference>
<organism evidence="5 6">
    <name type="scientific">Flaviflagellibacter deserti</name>
    <dbReference type="NCBI Taxonomy" id="2267266"/>
    <lineage>
        <taxon>Bacteria</taxon>
        <taxon>Pseudomonadati</taxon>
        <taxon>Pseudomonadota</taxon>
        <taxon>Alphaproteobacteria</taxon>
        <taxon>Hyphomicrobiales</taxon>
        <taxon>Flaviflagellibacter</taxon>
    </lineage>
</organism>
<dbReference type="Proteomes" id="UP001595796">
    <property type="component" value="Unassembled WGS sequence"/>
</dbReference>
<evidence type="ECO:0000313" key="5">
    <source>
        <dbReference type="EMBL" id="MFC5069307.1"/>
    </source>
</evidence>
<dbReference type="EMBL" id="JBHSJF010000006">
    <property type="protein sequence ID" value="MFC5069307.1"/>
    <property type="molecule type" value="Genomic_DNA"/>
</dbReference>
<dbReference type="InterPro" id="IPR000873">
    <property type="entry name" value="AMP-dep_synth/lig_dom"/>
</dbReference>
<dbReference type="InterPro" id="IPR042099">
    <property type="entry name" value="ANL_N_sf"/>
</dbReference>
<evidence type="ECO:0000256" key="1">
    <source>
        <dbReference type="ARBA" id="ARBA00006432"/>
    </source>
</evidence>
<evidence type="ECO:0000256" key="2">
    <source>
        <dbReference type="ARBA" id="ARBA00022598"/>
    </source>
</evidence>
<keyword evidence="6" id="KW-1185">Reference proteome</keyword>
<dbReference type="Pfam" id="PF00501">
    <property type="entry name" value="AMP-binding"/>
    <property type="match status" value="1"/>
</dbReference>
<feature type="domain" description="AMP-dependent synthetase/ligase" evidence="3">
    <location>
        <begin position="10"/>
        <end position="353"/>
    </location>
</feature>
<dbReference type="PANTHER" id="PTHR43201:SF5">
    <property type="entry name" value="MEDIUM-CHAIN ACYL-COA LIGASE ACSF2, MITOCHONDRIAL"/>
    <property type="match status" value="1"/>
</dbReference>
<dbReference type="InterPro" id="IPR025110">
    <property type="entry name" value="AMP-bd_C"/>
</dbReference>
<comment type="similarity">
    <text evidence="1">Belongs to the ATP-dependent AMP-binding enzyme family.</text>
</comment>
<evidence type="ECO:0000313" key="6">
    <source>
        <dbReference type="Proteomes" id="UP001595796"/>
    </source>
</evidence>
<gene>
    <name evidence="5" type="ORF">ACFPFW_14920</name>
</gene>
<comment type="caution">
    <text evidence="5">The sequence shown here is derived from an EMBL/GenBank/DDBJ whole genome shotgun (WGS) entry which is preliminary data.</text>
</comment>